<reference evidence="16 18" key="2">
    <citation type="submission" date="2021-06" db="EMBL/GenBank/DDBJ databases">
        <title>Microbial metabolic specificity influences pelagic lipid remineralization.</title>
        <authorList>
            <person name="Behrendt L."/>
            <person name="Hunter J.E."/>
            <person name="Alcolombri U."/>
            <person name="Smriga S."/>
            <person name="Mincer T."/>
            <person name="Lowenstein D.P."/>
            <person name="Peaudecerf F.J."/>
            <person name="Fernandez V.I."/>
            <person name="Fredricks H."/>
            <person name="Almblad H."/>
            <person name="Harrison J.J."/>
            <person name="Stocker R."/>
            <person name="Van Mooy B.A.S."/>
        </authorList>
    </citation>
    <scope>NUCLEOTIDE SEQUENCE [LARGE SCALE GENOMIC DNA]</scope>
    <source>
        <strain evidence="16 18">HP15-B</strain>
    </source>
</reference>
<dbReference type="GO" id="GO:0033214">
    <property type="term" value="P:siderophore-iron import into cell"/>
    <property type="evidence" value="ECO:0007669"/>
    <property type="project" value="TreeGrafter"/>
</dbReference>
<dbReference type="InterPro" id="IPR000531">
    <property type="entry name" value="Beta-barrel_TonB"/>
</dbReference>
<dbReference type="AlphaFoldDB" id="A0A1E3BUG0"/>
<dbReference type="PANTHER" id="PTHR30442:SF0">
    <property type="entry name" value="FE(3+) DICITRATE TRANSPORT PROTEIN FECA"/>
    <property type="match status" value="1"/>
</dbReference>
<proteinExistence type="inferred from homology"/>
<dbReference type="Proteomes" id="UP000431462">
    <property type="component" value="Unassembled WGS sequence"/>
</dbReference>
<keyword evidence="8 9" id="KW-0998">Cell outer membrane</keyword>
<name>A0A1E3BUG0_9GAMM</name>
<dbReference type="Gene3D" id="2.170.130.10">
    <property type="entry name" value="TonB-dependent receptor, plug domain"/>
    <property type="match status" value="1"/>
</dbReference>
<evidence type="ECO:0000313" key="18">
    <source>
        <dbReference type="Proteomes" id="UP000683442"/>
    </source>
</evidence>
<dbReference type="EMBL" id="VENC01000012">
    <property type="protein sequence ID" value="MTI99602.1"/>
    <property type="molecule type" value="Genomic_DNA"/>
</dbReference>
<dbReference type="SUPFAM" id="SSF56935">
    <property type="entry name" value="Porins"/>
    <property type="match status" value="1"/>
</dbReference>
<evidence type="ECO:0000313" key="17">
    <source>
        <dbReference type="Proteomes" id="UP000431462"/>
    </source>
</evidence>
<organism evidence="15 17">
    <name type="scientific">Marinobacter adhaerens</name>
    <dbReference type="NCBI Taxonomy" id="1033846"/>
    <lineage>
        <taxon>Bacteria</taxon>
        <taxon>Pseudomonadati</taxon>
        <taxon>Pseudomonadota</taxon>
        <taxon>Gammaproteobacteria</taxon>
        <taxon>Pseudomonadales</taxon>
        <taxon>Marinobacteraceae</taxon>
        <taxon>Marinobacter</taxon>
    </lineage>
</organism>
<feature type="chain" id="PRO_5044370347" evidence="12">
    <location>
        <begin position="23"/>
        <end position="713"/>
    </location>
</feature>
<dbReference type="InterPro" id="IPR036942">
    <property type="entry name" value="Beta-barrel_TonB_sf"/>
</dbReference>
<evidence type="ECO:0000256" key="4">
    <source>
        <dbReference type="ARBA" id="ARBA00022692"/>
    </source>
</evidence>
<reference evidence="15 17" key="1">
    <citation type="submission" date="2019-06" db="EMBL/GenBank/DDBJ databases">
        <title>Enrichment of Autotrophic Halophilic Microorganisms from Red Sea Brine Pool Using Microbial Electrosynthesis System.</title>
        <authorList>
            <person name="Alqahtani M.F."/>
            <person name="Bajracharya S."/>
            <person name="Katuri K.P."/>
            <person name="Ali M."/>
            <person name="Saikaly P.E."/>
        </authorList>
    </citation>
    <scope>NUCLEOTIDE SEQUENCE [LARGE SCALE GENOMIC DNA]</scope>
    <source>
        <strain evidence="15">MES15</strain>
    </source>
</reference>
<evidence type="ECO:0000256" key="12">
    <source>
        <dbReference type="SAM" id="SignalP"/>
    </source>
</evidence>
<dbReference type="InterPro" id="IPR012910">
    <property type="entry name" value="Plug_dom"/>
</dbReference>
<dbReference type="Pfam" id="PF07715">
    <property type="entry name" value="Plug"/>
    <property type="match status" value="1"/>
</dbReference>
<comment type="subcellular location">
    <subcellularLocation>
        <location evidence="1 9">Cell outer membrane</location>
        <topology evidence="1 9">Multi-pass membrane protein</topology>
    </subcellularLocation>
</comment>
<evidence type="ECO:0000256" key="10">
    <source>
        <dbReference type="PROSITE-ProRule" id="PRU10144"/>
    </source>
</evidence>
<evidence type="ECO:0000256" key="9">
    <source>
        <dbReference type="PROSITE-ProRule" id="PRU01360"/>
    </source>
</evidence>
<evidence type="ECO:0000256" key="2">
    <source>
        <dbReference type="ARBA" id="ARBA00022448"/>
    </source>
</evidence>
<dbReference type="InterPro" id="IPR037066">
    <property type="entry name" value="Plug_dom_sf"/>
</dbReference>
<keyword evidence="4 9" id="KW-0812">Transmembrane</keyword>
<keyword evidence="18" id="KW-1185">Reference proteome</keyword>
<feature type="domain" description="TonB-dependent receptor plug" evidence="14">
    <location>
        <begin position="43"/>
        <end position="153"/>
    </location>
</feature>
<evidence type="ECO:0000256" key="6">
    <source>
        <dbReference type="ARBA" id="ARBA00023077"/>
    </source>
</evidence>
<feature type="domain" description="TonB-dependent receptor-like beta-barrel" evidence="13">
    <location>
        <begin position="233"/>
        <end position="683"/>
    </location>
</feature>
<keyword evidence="6 11" id="KW-0798">TonB box</keyword>
<dbReference type="RefSeq" id="WP_041644863.1">
    <property type="nucleotide sequence ID" value="NZ_CBDDHG010000002.1"/>
</dbReference>
<dbReference type="Proteomes" id="UP000683442">
    <property type="component" value="Chromosome"/>
</dbReference>
<protein>
    <submittedName>
        <fullName evidence="15">TonB-dependent receptor</fullName>
    </submittedName>
</protein>
<dbReference type="InterPro" id="IPR039426">
    <property type="entry name" value="TonB-dep_rcpt-like"/>
</dbReference>
<evidence type="ECO:0000256" key="11">
    <source>
        <dbReference type="RuleBase" id="RU003357"/>
    </source>
</evidence>
<sequence length="713" mass="77866">MFKPCRLSLAVAISLAPGLNWAAGDNQPQMLEPMEIIGDASAVQTLPGSGYVVGEQQMKTEVETDINQVLKTVPGVYVREEEGLGLRPNIGIRGATAERSSNVTLMEDGILIAPAPYSNPAAYYFPTLKRMSSLEVLKGAPLLRYGPQTTGGVVNLISTPIPDQRQGYIESVTNDRGSTDVHVTYGDTAGDWGYLLETVQRSAKGFKEIDRSNRDTGFDIEDYVGKLRWQGERQSVTAKLQYSEETSNSSYLGLTDADFSQDPNRRYGLSSIDQMNNTHSGISLTHQFDWSNTVSSTATLYRNDFKRNWFKLSGGGSIIDSANGGDANAQGILDGTVDASGLDYKNNARDYLSEGVQVNFDVDMGSHQFDFGARYHEDEMDRFQPVDVYDQVNGSLVFQNTVAPTGSNNRFETGEALSFWALDTWQATDKLSVNLALRYEDVKTGRTQYADPGRTTIDSTRANESAELLPGTSFTYDLSQSWQVLGGVHRGFSPLGGGAKANEEPETSKNWEAGLRYFGNAFFAEMIGFYSDFSNKAENCSVGSPCSNGATSGSFVTGEAEISGVEFQLQTGTRAGEFYLPVSLTYTFTQAEISKDNAASGLTKGEQLKDVPENQMSFRTGMEHPSGWDNYLVATYVDEMCVSAGCNNTATKLDETESLFLVDFISRYALTASADVFLKVDNVFDEQQIVSRLPDGAMANLPRTASLGISVNF</sequence>
<evidence type="ECO:0000256" key="8">
    <source>
        <dbReference type="ARBA" id="ARBA00023237"/>
    </source>
</evidence>
<dbReference type="PANTHER" id="PTHR30442">
    <property type="entry name" value="IRON III DICITRATE TRANSPORT PROTEIN FECA"/>
    <property type="match status" value="1"/>
</dbReference>
<feature type="signal peptide" evidence="12">
    <location>
        <begin position="1"/>
        <end position="22"/>
    </location>
</feature>
<dbReference type="EMBL" id="CP076686">
    <property type="protein sequence ID" value="QWV13918.1"/>
    <property type="molecule type" value="Genomic_DNA"/>
</dbReference>
<dbReference type="GeneID" id="78558713"/>
<dbReference type="InterPro" id="IPR010917">
    <property type="entry name" value="TonB_rcpt_CS"/>
</dbReference>
<dbReference type="Gene3D" id="2.40.170.20">
    <property type="entry name" value="TonB-dependent receptor, beta-barrel domain"/>
    <property type="match status" value="1"/>
</dbReference>
<dbReference type="GO" id="GO:0009279">
    <property type="term" value="C:cell outer membrane"/>
    <property type="evidence" value="ECO:0007669"/>
    <property type="project" value="UniProtKB-SubCell"/>
</dbReference>
<evidence type="ECO:0000259" key="14">
    <source>
        <dbReference type="Pfam" id="PF07715"/>
    </source>
</evidence>
<keyword evidence="15" id="KW-0675">Receptor</keyword>
<evidence type="ECO:0000313" key="15">
    <source>
        <dbReference type="EMBL" id="MTI99602.1"/>
    </source>
</evidence>
<evidence type="ECO:0000313" key="16">
    <source>
        <dbReference type="EMBL" id="QWV13918.1"/>
    </source>
</evidence>
<evidence type="ECO:0000256" key="5">
    <source>
        <dbReference type="ARBA" id="ARBA00022729"/>
    </source>
</evidence>
<gene>
    <name evidence="15" type="ORF">FH752_13365</name>
    <name evidence="16" type="ORF">KQ249_04670</name>
</gene>
<keyword evidence="3 9" id="KW-1134">Transmembrane beta strand</keyword>
<comment type="similarity">
    <text evidence="9 11">Belongs to the TonB-dependent receptor family.</text>
</comment>
<dbReference type="Pfam" id="PF00593">
    <property type="entry name" value="TonB_dep_Rec_b-barrel"/>
    <property type="match status" value="1"/>
</dbReference>
<evidence type="ECO:0000259" key="13">
    <source>
        <dbReference type="Pfam" id="PF00593"/>
    </source>
</evidence>
<accession>A0A1E3BUG0</accession>
<evidence type="ECO:0000256" key="1">
    <source>
        <dbReference type="ARBA" id="ARBA00004571"/>
    </source>
</evidence>
<evidence type="ECO:0000256" key="7">
    <source>
        <dbReference type="ARBA" id="ARBA00023136"/>
    </source>
</evidence>
<keyword evidence="5 12" id="KW-0732">Signal</keyword>
<feature type="short sequence motif" description="TonB C-terminal box" evidence="10">
    <location>
        <begin position="696"/>
        <end position="713"/>
    </location>
</feature>
<keyword evidence="2 9" id="KW-0813">Transport</keyword>
<evidence type="ECO:0000256" key="3">
    <source>
        <dbReference type="ARBA" id="ARBA00022452"/>
    </source>
</evidence>
<dbReference type="PROSITE" id="PS01156">
    <property type="entry name" value="TONB_DEPENDENT_REC_2"/>
    <property type="match status" value="1"/>
</dbReference>
<keyword evidence="7 9" id="KW-0472">Membrane</keyword>
<dbReference type="OrthoDB" id="9760494at2"/>
<dbReference type="PROSITE" id="PS52016">
    <property type="entry name" value="TONB_DEPENDENT_REC_3"/>
    <property type="match status" value="1"/>
</dbReference>